<comment type="similarity">
    <text evidence="2">Belongs to the AB hydrolase superfamily.</text>
</comment>
<dbReference type="Proteomes" id="UP000838412">
    <property type="component" value="Chromosome 1"/>
</dbReference>
<keyword evidence="9" id="KW-0812">Transmembrane</keyword>
<comment type="catalytic activity">
    <reaction evidence="1">
        <text>Hydrolyzes glycerol monoesters of long-chain fatty acids.</text>
        <dbReference type="EC" id="3.1.1.23"/>
    </reaction>
</comment>
<evidence type="ECO:0000259" key="10">
    <source>
        <dbReference type="Pfam" id="PF12697"/>
    </source>
</evidence>
<name>A0A8J9VZ20_BRALA</name>
<comment type="subcellular location">
    <subcellularLocation>
        <location evidence="4">Late endosome membrane</location>
        <topology evidence="4">Single-pass type II membrane protein</topology>
    </subcellularLocation>
    <subcellularLocation>
        <location evidence="5">Lysosome membrane</location>
        <topology evidence="5">Single-pass type II membrane protein</topology>
    </subcellularLocation>
    <subcellularLocation>
        <location evidence="6">Mitochondrion membrane</location>
        <topology evidence="6">Single-pass type II membrane protein</topology>
    </subcellularLocation>
</comment>
<evidence type="ECO:0000256" key="2">
    <source>
        <dbReference type="ARBA" id="ARBA00008645"/>
    </source>
</evidence>
<dbReference type="EC" id="3.1.1.23" evidence="3"/>
<dbReference type="PRINTS" id="PR00111">
    <property type="entry name" value="ABHYDROLASE"/>
</dbReference>
<dbReference type="PANTHER" id="PTHR43798">
    <property type="entry name" value="MONOACYLGLYCEROL LIPASE"/>
    <property type="match status" value="1"/>
</dbReference>
<dbReference type="SUPFAM" id="SSF53474">
    <property type="entry name" value="alpha/beta-Hydrolases"/>
    <property type="match status" value="1"/>
</dbReference>
<dbReference type="GO" id="GO:0031902">
    <property type="term" value="C:late endosome membrane"/>
    <property type="evidence" value="ECO:0007669"/>
    <property type="project" value="UniProtKB-SubCell"/>
</dbReference>
<reference evidence="11" key="1">
    <citation type="submission" date="2022-01" db="EMBL/GenBank/DDBJ databases">
        <authorList>
            <person name="Braso-Vives M."/>
        </authorList>
    </citation>
    <scope>NUCLEOTIDE SEQUENCE</scope>
</reference>
<keyword evidence="12" id="KW-1185">Reference proteome</keyword>
<evidence type="ECO:0000313" key="11">
    <source>
        <dbReference type="EMBL" id="CAH1230083.1"/>
    </source>
</evidence>
<evidence type="ECO:0000256" key="3">
    <source>
        <dbReference type="ARBA" id="ARBA00013254"/>
    </source>
</evidence>
<dbReference type="GO" id="GO:0046464">
    <property type="term" value="P:acylglycerol catabolic process"/>
    <property type="evidence" value="ECO:0007669"/>
    <property type="project" value="TreeGrafter"/>
</dbReference>
<sequence>MDVLLAPAPVLLAGGSTLVSVAAALFVYYLRPAYILILLRWYNVWKTGFKIKFVNVAGRQFGYMERGQPQEGEPSILFLHGFTDRKETWCEMMKYLPGHLHMIAVDLPGHGDTEIKPKDDLSFKNGLVILHQFVGAIGLDREQFHIVGVSMGGAIAGCYAASHPNQVSAVTLMCPAGVRTPPLEQLGPLLIPESTAAIKEMLSKVFYNGQAAEPPEMILEGLLELRRPRNDSYRKMLAESKKTPNILENEYMDKIAAPTQVIWGMHDQILPPSAAAVLEKGVPNCRVDMLERCGHVPGFERPRKTASLLIRFRKSVFKS</sequence>
<evidence type="ECO:0000256" key="5">
    <source>
        <dbReference type="ARBA" id="ARBA00037874"/>
    </source>
</evidence>
<dbReference type="Gene3D" id="3.40.50.1820">
    <property type="entry name" value="alpha/beta hydrolase"/>
    <property type="match status" value="1"/>
</dbReference>
<feature type="domain" description="AB hydrolase-1" evidence="10">
    <location>
        <begin position="76"/>
        <end position="307"/>
    </location>
</feature>
<gene>
    <name evidence="11" type="primary">ABHD6</name>
    <name evidence="11" type="ORF">BLAG_LOCUS982</name>
</gene>
<evidence type="ECO:0000256" key="4">
    <source>
        <dbReference type="ARBA" id="ARBA00037797"/>
    </source>
</evidence>
<evidence type="ECO:0000256" key="8">
    <source>
        <dbReference type="ARBA" id="ARBA00049568"/>
    </source>
</evidence>
<dbReference type="Pfam" id="PF12697">
    <property type="entry name" value="Abhydrolase_6"/>
    <property type="match status" value="1"/>
</dbReference>
<proteinExistence type="inferred from homology"/>
<keyword evidence="9" id="KW-1133">Transmembrane helix</keyword>
<organism evidence="11 12">
    <name type="scientific">Branchiostoma lanceolatum</name>
    <name type="common">Common lancelet</name>
    <name type="synonym">Amphioxus lanceolatum</name>
    <dbReference type="NCBI Taxonomy" id="7740"/>
    <lineage>
        <taxon>Eukaryota</taxon>
        <taxon>Metazoa</taxon>
        <taxon>Chordata</taxon>
        <taxon>Cephalochordata</taxon>
        <taxon>Leptocardii</taxon>
        <taxon>Amphioxiformes</taxon>
        <taxon>Branchiostomatidae</taxon>
        <taxon>Branchiostoma</taxon>
    </lineage>
</organism>
<evidence type="ECO:0000256" key="6">
    <source>
        <dbReference type="ARBA" id="ARBA00046308"/>
    </source>
</evidence>
<dbReference type="InterPro" id="IPR050266">
    <property type="entry name" value="AB_hydrolase_sf"/>
</dbReference>
<dbReference type="InterPro" id="IPR029058">
    <property type="entry name" value="AB_hydrolase_fold"/>
</dbReference>
<comment type="function">
    <text evidence="8">Lipase that preferentially hydrolysis medium-chain saturated monoacylglycerols including 2-arachidonoylglycerol. Through 2-arachidonoylglycerol degradation may regulate endocannabinoid signaling pathways. Also has a lysophosphatidyl lipase activity with a preference for lysophosphatidylglycerol among other lysophospholipids. Also able to degrade bis(monoacylglycero)phosphate (BMP) and constitutes the major enzyme for BMP catabolism. BMP, also known as lysobisphosphatidic acid, is enriched in late endosomes and lysosomes and plays a key role in the formation of intraluminal vesicles and in lipid sorting.</text>
</comment>
<dbReference type="PANTHER" id="PTHR43798:SF5">
    <property type="entry name" value="MONOACYLGLYCEROL LIPASE ABHD6"/>
    <property type="match status" value="1"/>
</dbReference>
<comment type="catalytic activity">
    <reaction evidence="7">
        <text>1-dodecanoylglycerol + H2O = dodecanoate + glycerol + H(+)</text>
        <dbReference type="Rhea" id="RHEA:44316"/>
        <dbReference type="ChEBI" id="CHEBI:15377"/>
        <dbReference type="ChEBI" id="CHEBI:15378"/>
        <dbReference type="ChEBI" id="CHEBI:17754"/>
        <dbReference type="ChEBI" id="CHEBI:18262"/>
        <dbReference type="ChEBI" id="CHEBI:75539"/>
    </reaction>
</comment>
<accession>A0A8J9VZ20</accession>
<dbReference type="GO" id="GO:0031966">
    <property type="term" value="C:mitochondrial membrane"/>
    <property type="evidence" value="ECO:0007669"/>
    <property type="project" value="UniProtKB-SubCell"/>
</dbReference>
<dbReference type="EMBL" id="OV696686">
    <property type="protein sequence ID" value="CAH1230083.1"/>
    <property type="molecule type" value="Genomic_DNA"/>
</dbReference>
<evidence type="ECO:0000313" key="12">
    <source>
        <dbReference type="Proteomes" id="UP000838412"/>
    </source>
</evidence>
<dbReference type="InterPro" id="IPR000073">
    <property type="entry name" value="AB_hydrolase_1"/>
</dbReference>
<evidence type="ECO:0000256" key="7">
    <source>
        <dbReference type="ARBA" id="ARBA00047662"/>
    </source>
</evidence>
<dbReference type="OrthoDB" id="6431331at2759"/>
<feature type="transmembrane region" description="Helical" evidence="9">
    <location>
        <begin position="6"/>
        <end position="30"/>
    </location>
</feature>
<keyword evidence="9" id="KW-0472">Membrane</keyword>
<protein>
    <recommendedName>
        <fullName evidence="3">acylglycerol lipase</fullName>
        <ecNumber evidence="3">3.1.1.23</ecNumber>
    </recommendedName>
</protein>
<evidence type="ECO:0000256" key="1">
    <source>
        <dbReference type="ARBA" id="ARBA00001613"/>
    </source>
</evidence>
<dbReference type="GO" id="GO:0005765">
    <property type="term" value="C:lysosomal membrane"/>
    <property type="evidence" value="ECO:0007669"/>
    <property type="project" value="UniProtKB-SubCell"/>
</dbReference>
<evidence type="ECO:0000256" key="9">
    <source>
        <dbReference type="SAM" id="Phobius"/>
    </source>
</evidence>
<dbReference type="GO" id="GO:0047372">
    <property type="term" value="F:monoacylglycerol lipase activity"/>
    <property type="evidence" value="ECO:0007669"/>
    <property type="project" value="UniProtKB-EC"/>
</dbReference>
<dbReference type="AlphaFoldDB" id="A0A8J9VZ20"/>